<keyword evidence="2" id="KW-0233">DNA recombination</keyword>
<gene>
    <name evidence="4" type="primary">xerC</name>
    <name evidence="4" type="ORF">ACFOX0_18045</name>
</gene>
<reference evidence="5" key="1">
    <citation type="journal article" date="2019" name="Int. J. Syst. Evol. Microbiol.">
        <title>The Global Catalogue of Microorganisms (GCM) 10K type strain sequencing project: providing services to taxonomists for standard genome sequencing and annotation.</title>
        <authorList>
            <consortium name="The Broad Institute Genomics Platform"/>
            <consortium name="The Broad Institute Genome Sequencing Center for Infectious Disease"/>
            <person name="Wu L."/>
            <person name="Ma J."/>
        </authorList>
    </citation>
    <scope>NUCLEOTIDE SEQUENCE [LARGE SCALE GENOMIC DNA]</scope>
    <source>
        <strain evidence="5">2902at01</strain>
    </source>
</reference>
<feature type="domain" description="Tyr recombinase" evidence="3">
    <location>
        <begin position="191"/>
        <end position="455"/>
    </location>
</feature>
<dbReference type="InterPro" id="IPR050090">
    <property type="entry name" value="Tyrosine_recombinase_XerCD"/>
</dbReference>
<organism evidence="4 5">
    <name type="scientific">Micromonospora zhanjiangensis</name>
    <dbReference type="NCBI Taxonomy" id="1522057"/>
    <lineage>
        <taxon>Bacteria</taxon>
        <taxon>Bacillati</taxon>
        <taxon>Actinomycetota</taxon>
        <taxon>Actinomycetes</taxon>
        <taxon>Micromonosporales</taxon>
        <taxon>Micromonosporaceae</taxon>
        <taxon>Micromonospora</taxon>
    </lineage>
</organism>
<keyword evidence="1" id="KW-0238">DNA-binding</keyword>
<sequence>MPRQPNRRPKIYKGADGLWHCYVTVGTRPDGKLDRRHRQGETATEVAAKVDELLERSKRGGTVPKRAETVGQWLTYWVEEVVRPTRAWGTYTAYRALIDNHVVPQIGSWRLDGARRLEPEHLEALYVRMRRTRIRRGAAAAAAAGRQATMSGATILKTHRMLRKALKDAVRRGRASRNVADLIDPPTARAGRVAAHTLDETQAIITTAMDDPMAARWLIGMLLGPRQGETLGIRWHRAHLDPPGAQQPHVELETQLQRRTWQHGCADPYACGAAPRPRSPRGYHHHDPCPPGCRRHAGRARGCPPPCPPDCAGHARHCPQRVGGGLVEVELKTERSVRSLPLPPVVVELLRAHRARQQRQYELIGRRWDPQGLVFTTAWGQPLDAGQDHAAWEALLVRAGVADSRLHAARHSAGTNLVATGTDIRVVQEILGHTQLTTTQIYVDVAQAVKREAVDRAVAALMDGNLAALLQRDGATGPTRT</sequence>
<evidence type="ECO:0000256" key="2">
    <source>
        <dbReference type="ARBA" id="ARBA00023172"/>
    </source>
</evidence>
<proteinExistence type="predicted"/>
<dbReference type="Pfam" id="PF00589">
    <property type="entry name" value="Phage_integrase"/>
    <property type="match status" value="1"/>
</dbReference>
<protein>
    <submittedName>
        <fullName evidence="4">Tyrosine recombinase XerC</fullName>
    </submittedName>
</protein>
<dbReference type="PANTHER" id="PTHR30349">
    <property type="entry name" value="PHAGE INTEGRASE-RELATED"/>
    <property type="match status" value="1"/>
</dbReference>
<dbReference type="Gene3D" id="1.10.150.130">
    <property type="match status" value="1"/>
</dbReference>
<dbReference type="EMBL" id="JBHSBN010000011">
    <property type="protein sequence ID" value="MFC4107820.1"/>
    <property type="molecule type" value="Genomic_DNA"/>
</dbReference>
<dbReference type="InterPro" id="IPR002104">
    <property type="entry name" value="Integrase_catalytic"/>
</dbReference>
<dbReference type="RefSeq" id="WP_377547239.1">
    <property type="nucleotide sequence ID" value="NZ_JBHSBN010000011.1"/>
</dbReference>
<comment type="caution">
    <text evidence="4">The sequence shown here is derived from an EMBL/GenBank/DDBJ whole genome shotgun (WGS) entry which is preliminary data.</text>
</comment>
<evidence type="ECO:0000259" key="3">
    <source>
        <dbReference type="PROSITE" id="PS51898"/>
    </source>
</evidence>
<evidence type="ECO:0000256" key="1">
    <source>
        <dbReference type="ARBA" id="ARBA00023125"/>
    </source>
</evidence>
<dbReference type="Gene3D" id="1.10.443.10">
    <property type="entry name" value="Intergrase catalytic core"/>
    <property type="match status" value="1"/>
</dbReference>
<dbReference type="SUPFAM" id="SSF56349">
    <property type="entry name" value="DNA breaking-rejoining enzymes"/>
    <property type="match status" value="1"/>
</dbReference>
<accession>A0ABV8KNX3</accession>
<name>A0ABV8KNX3_9ACTN</name>
<evidence type="ECO:0000313" key="4">
    <source>
        <dbReference type="EMBL" id="MFC4107820.1"/>
    </source>
</evidence>
<dbReference type="Proteomes" id="UP001595868">
    <property type="component" value="Unassembled WGS sequence"/>
</dbReference>
<dbReference type="InterPro" id="IPR011010">
    <property type="entry name" value="DNA_brk_join_enz"/>
</dbReference>
<dbReference type="InterPro" id="IPR013762">
    <property type="entry name" value="Integrase-like_cat_sf"/>
</dbReference>
<evidence type="ECO:0000313" key="5">
    <source>
        <dbReference type="Proteomes" id="UP001595868"/>
    </source>
</evidence>
<dbReference type="PANTHER" id="PTHR30349:SF91">
    <property type="entry name" value="INTA PROTEIN"/>
    <property type="match status" value="1"/>
</dbReference>
<dbReference type="InterPro" id="IPR010998">
    <property type="entry name" value="Integrase_recombinase_N"/>
</dbReference>
<keyword evidence="5" id="KW-1185">Reference proteome</keyword>
<dbReference type="PROSITE" id="PS51898">
    <property type="entry name" value="TYR_RECOMBINASE"/>
    <property type="match status" value="1"/>
</dbReference>